<organism evidence="2 4">
    <name type="scientific">Sulfuracidifex tepidarius</name>
    <dbReference type="NCBI Taxonomy" id="1294262"/>
    <lineage>
        <taxon>Archaea</taxon>
        <taxon>Thermoproteota</taxon>
        <taxon>Thermoprotei</taxon>
        <taxon>Sulfolobales</taxon>
        <taxon>Sulfolobaceae</taxon>
        <taxon>Sulfuracidifex</taxon>
    </lineage>
</organism>
<keyword evidence="1" id="KW-0812">Transmembrane</keyword>
<dbReference type="Proteomes" id="UP000325030">
    <property type="component" value="Chromosome"/>
</dbReference>
<dbReference type="STRING" id="1294262.GCA_001316085_01010"/>
<evidence type="ECO:0000256" key="1">
    <source>
        <dbReference type="SAM" id="Phobius"/>
    </source>
</evidence>
<accession>A0A510E376</accession>
<dbReference type="Proteomes" id="UP000322983">
    <property type="component" value="Chromosome"/>
</dbReference>
<dbReference type="EMBL" id="AP018930">
    <property type="protein sequence ID" value="BBG26530.1"/>
    <property type="molecule type" value="Genomic_DNA"/>
</dbReference>
<dbReference type="KEGG" id="step:IC006_1070"/>
<reference evidence="2 4" key="2">
    <citation type="journal article" date="2020" name="Int. J. Syst. Evol. Microbiol.">
        <title>Sulfuracidifex tepidarius gen. nov., sp. nov. and transfer of Sulfolobus metallicus Huber and Stetter 1992 to the genus Sulfuracidifex as Sulfuracidifex metallicus comb. nov.</title>
        <authorList>
            <person name="Itoh T."/>
            <person name="Miura T."/>
            <person name="Sakai H.D."/>
            <person name="Kato S."/>
            <person name="Ohkuma M."/>
            <person name="Takashina T."/>
        </authorList>
    </citation>
    <scope>NUCLEOTIDE SEQUENCE [LARGE SCALE GENOMIC DNA]</scope>
    <source>
        <strain evidence="2 4">IC-006</strain>
        <strain evidence="3">IC-007</strain>
    </source>
</reference>
<evidence type="ECO:0000313" key="4">
    <source>
        <dbReference type="Proteomes" id="UP000322983"/>
    </source>
</evidence>
<keyword evidence="1" id="KW-1133">Transmembrane helix</keyword>
<dbReference type="AlphaFoldDB" id="A0A510DU65"/>
<keyword evidence="4" id="KW-1185">Reference proteome</keyword>
<gene>
    <name evidence="2" type="ORF">IC006_1070</name>
    <name evidence="3" type="ORF">IC007_1044</name>
</gene>
<sequence length="36" mass="3981">MVQYKWVALSNTTIGVLMSSINGTIILISLPAIFRE</sequence>
<evidence type="ECO:0008006" key="6">
    <source>
        <dbReference type="Google" id="ProtNLM"/>
    </source>
</evidence>
<keyword evidence="1" id="KW-0472">Membrane</keyword>
<feature type="transmembrane region" description="Helical" evidence="1">
    <location>
        <begin position="12"/>
        <end position="34"/>
    </location>
</feature>
<dbReference type="EMBL" id="AP018929">
    <property type="protein sequence ID" value="BBG23776.1"/>
    <property type="molecule type" value="Genomic_DNA"/>
</dbReference>
<evidence type="ECO:0000313" key="3">
    <source>
        <dbReference type="EMBL" id="BBG26530.1"/>
    </source>
</evidence>
<protein>
    <recommendedName>
        <fullName evidence="6">Major facilitator superfamily (MFS) profile domain-containing protein</fullName>
    </recommendedName>
</protein>
<reference evidence="5" key="1">
    <citation type="submission" date="2018-09" db="EMBL/GenBank/DDBJ databases">
        <title>Complete Genome Sequencing of Sulfolobus sp. JCM 16834.</title>
        <authorList>
            <person name="Kato S."/>
            <person name="Itoh T."/>
            <person name="Ohkuma M."/>
        </authorList>
    </citation>
    <scope>NUCLEOTIDE SEQUENCE [LARGE SCALE GENOMIC DNA]</scope>
    <source>
        <strain evidence="5">IC-007</strain>
    </source>
</reference>
<evidence type="ECO:0000313" key="2">
    <source>
        <dbReference type="EMBL" id="BBG23776.1"/>
    </source>
</evidence>
<accession>A0A510DU65</accession>
<name>A0A510DU65_9CREN</name>
<proteinExistence type="predicted"/>
<evidence type="ECO:0000313" key="5">
    <source>
        <dbReference type="Proteomes" id="UP000325030"/>
    </source>
</evidence>